<evidence type="ECO:0008006" key="3">
    <source>
        <dbReference type="Google" id="ProtNLM"/>
    </source>
</evidence>
<evidence type="ECO:0000313" key="2">
    <source>
        <dbReference type="Proteomes" id="UP001497516"/>
    </source>
</evidence>
<name>A0AAV2DBW1_9ROSI</name>
<dbReference type="EMBL" id="OZ034815">
    <property type="protein sequence ID" value="CAL1370591.1"/>
    <property type="molecule type" value="Genomic_DNA"/>
</dbReference>
<keyword evidence="2" id="KW-1185">Reference proteome</keyword>
<organism evidence="1 2">
    <name type="scientific">Linum trigynum</name>
    <dbReference type="NCBI Taxonomy" id="586398"/>
    <lineage>
        <taxon>Eukaryota</taxon>
        <taxon>Viridiplantae</taxon>
        <taxon>Streptophyta</taxon>
        <taxon>Embryophyta</taxon>
        <taxon>Tracheophyta</taxon>
        <taxon>Spermatophyta</taxon>
        <taxon>Magnoliopsida</taxon>
        <taxon>eudicotyledons</taxon>
        <taxon>Gunneridae</taxon>
        <taxon>Pentapetalae</taxon>
        <taxon>rosids</taxon>
        <taxon>fabids</taxon>
        <taxon>Malpighiales</taxon>
        <taxon>Linaceae</taxon>
        <taxon>Linum</taxon>
    </lineage>
</organism>
<sequence>MSGSEQKLRADRYGFALGRFPVRYLGVPLSSGKLTVAACKPLIDKIVARISSWKSEFLSYAGRVELVSSVLYSLHQYWMAGFPSP</sequence>
<dbReference type="PANTHER" id="PTHR33116:SF80">
    <property type="entry name" value="REVERSE TRANSCRIPTASE ZINC-BINDING DOMAIN-CONTAINING PROTEIN"/>
    <property type="match status" value="1"/>
</dbReference>
<dbReference type="Proteomes" id="UP001497516">
    <property type="component" value="Chromosome 2"/>
</dbReference>
<protein>
    <recommendedName>
        <fullName evidence="3">Reverse transcriptase</fullName>
    </recommendedName>
</protein>
<gene>
    <name evidence="1" type="ORF">LTRI10_LOCUS12707</name>
</gene>
<dbReference type="PANTHER" id="PTHR33116">
    <property type="entry name" value="REVERSE TRANSCRIPTASE ZINC-BINDING DOMAIN-CONTAINING PROTEIN-RELATED-RELATED"/>
    <property type="match status" value="1"/>
</dbReference>
<proteinExistence type="predicted"/>
<dbReference type="AlphaFoldDB" id="A0AAV2DBW1"/>
<reference evidence="1 2" key="1">
    <citation type="submission" date="2024-04" db="EMBL/GenBank/DDBJ databases">
        <authorList>
            <person name="Fracassetti M."/>
        </authorList>
    </citation>
    <scope>NUCLEOTIDE SEQUENCE [LARGE SCALE GENOMIC DNA]</scope>
</reference>
<evidence type="ECO:0000313" key="1">
    <source>
        <dbReference type="EMBL" id="CAL1370591.1"/>
    </source>
</evidence>
<accession>A0AAV2DBW1</accession>